<gene>
    <name evidence="3" type="primary">LOC107274544</name>
</gene>
<evidence type="ECO:0000259" key="1">
    <source>
        <dbReference type="PROSITE" id="PS50878"/>
    </source>
</evidence>
<dbReference type="AlphaFoldDB" id="A0AAJ7FUQ3"/>
<protein>
    <submittedName>
        <fullName evidence="3">Uncharacterized protein LOC107274544</fullName>
    </submittedName>
</protein>
<dbReference type="RefSeq" id="XP_015609259.1">
    <property type="nucleotide sequence ID" value="XM_015753773.1"/>
</dbReference>
<dbReference type="Proteomes" id="UP000694920">
    <property type="component" value="Unplaced"/>
</dbReference>
<proteinExistence type="predicted"/>
<dbReference type="KEGG" id="ccin:107274544"/>
<dbReference type="PANTHER" id="PTHR33332">
    <property type="entry name" value="REVERSE TRANSCRIPTASE DOMAIN-CONTAINING PROTEIN"/>
    <property type="match status" value="1"/>
</dbReference>
<dbReference type="PROSITE" id="PS50878">
    <property type="entry name" value="RT_POL"/>
    <property type="match status" value="1"/>
</dbReference>
<dbReference type="GeneID" id="107274544"/>
<sequence>MIIGNFFYTWDGKLLSHNCFIIEEGLQQGRVLSPILFNVYDSDTNVAAELETDGVNSNSFADDRIIYTADNDVDRIIFKLQDRINKINNHYLNWNLKINGSKSEAIFFRQACNHLKVSQYNRIKAAKFNVKDQNGIIIEIPVRKTVKYLGITFDHLIHLTTHHKIQLGKARTAIKSNSRIFYNSNLSVKAKIICYQLLIRSLITYAAPMLWNMGPTVMEKYRKLERSALRSCIRRHRKAETDYRERISNANIYNMANITRIDCFYLKLCRNYYAGYQDIGNPIMDNLRCPSDEICKDRCATGYISPEMFTFCDKIGVLQDEFNLPIRTRE</sequence>
<accession>A0AAJ7FUQ3</accession>
<keyword evidence="2" id="KW-1185">Reference proteome</keyword>
<dbReference type="InterPro" id="IPR000477">
    <property type="entry name" value="RT_dom"/>
</dbReference>
<dbReference type="Pfam" id="PF00078">
    <property type="entry name" value="RVT_1"/>
    <property type="match status" value="1"/>
</dbReference>
<evidence type="ECO:0000313" key="3">
    <source>
        <dbReference type="RefSeq" id="XP_015609259.1"/>
    </source>
</evidence>
<evidence type="ECO:0000313" key="2">
    <source>
        <dbReference type="Proteomes" id="UP000694920"/>
    </source>
</evidence>
<reference evidence="3" key="1">
    <citation type="submission" date="2025-08" db="UniProtKB">
        <authorList>
            <consortium name="RefSeq"/>
        </authorList>
    </citation>
    <scope>IDENTIFICATION</scope>
</reference>
<feature type="domain" description="Reverse transcriptase" evidence="1">
    <location>
        <begin position="1"/>
        <end position="153"/>
    </location>
</feature>
<organism evidence="2 3">
    <name type="scientific">Cephus cinctus</name>
    <name type="common">Wheat stem sawfly</name>
    <dbReference type="NCBI Taxonomy" id="211228"/>
    <lineage>
        <taxon>Eukaryota</taxon>
        <taxon>Metazoa</taxon>
        <taxon>Ecdysozoa</taxon>
        <taxon>Arthropoda</taxon>
        <taxon>Hexapoda</taxon>
        <taxon>Insecta</taxon>
        <taxon>Pterygota</taxon>
        <taxon>Neoptera</taxon>
        <taxon>Endopterygota</taxon>
        <taxon>Hymenoptera</taxon>
        <taxon>Cephoidea</taxon>
        <taxon>Cephidae</taxon>
        <taxon>Cephus</taxon>
    </lineage>
</organism>
<name>A0AAJ7FUQ3_CEPCN</name>